<dbReference type="GO" id="GO:0015288">
    <property type="term" value="F:porin activity"/>
    <property type="evidence" value="ECO:0007669"/>
    <property type="project" value="UniProtKB-KW"/>
</dbReference>
<dbReference type="InterPro" id="IPR050298">
    <property type="entry name" value="Gram-neg_bact_OMP"/>
</dbReference>
<evidence type="ECO:0000256" key="4">
    <source>
        <dbReference type="ARBA" id="ARBA00022452"/>
    </source>
</evidence>
<feature type="chain" id="PRO_5018028124" evidence="11">
    <location>
        <begin position="21"/>
        <end position="372"/>
    </location>
</feature>
<evidence type="ECO:0000256" key="11">
    <source>
        <dbReference type="SAM" id="SignalP"/>
    </source>
</evidence>
<protein>
    <submittedName>
        <fullName evidence="13">Probable porin protein</fullName>
    </submittedName>
</protein>
<name>A0A3G9G6Y8_9NEIS</name>
<dbReference type="Gene3D" id="2.40.160.10">
    <property type="entry name" value="Porin"/>
    <property type="match status" value="1"/>
</dbReference>
<evidence type="ECO:0000256" key="10">
    <source>
        <dbReference type="ARBA" id="ARBA00023237"/>
    </source>
</evidence>
<dbReference type="GO" id="GO:0009279">
    <property type="term" value="C:cell outer membrane"/>
    <property type="evidence" value="ECO:0007669"/>
    <property type="project" value="UniProtKB-SubCell"/>
</dbReference>
<dbReference type="Proteomes" id="UP000198290">
    <property type="component" value="Chromosome"/>
</dbReference>
<dbReference type="InterPro" id="IPR023614">
    <property type="entry name" value="Porin_dom_sf"/>
</dbReference>
<evidence type="ECO:0000256" key="7">
    <source>
        <dbReference type="ARBA" id="ARBA00023065"/>
    </source>
</evidence>
<keyword evidence="6 11" id="KW-0732">Signal</keyword>
<proteinExistence type="predicted"/>
<dbReference type="Pfam" id="PF13609">
    <property type="entry name" value="Porin_4"/>
    <property type="match status" value="1"/>
</dbReference>
<dbReference type="CDD" id="cd00342">
    <property type="entry name" value="gram_neg_porins"/>
    <property type="match status" value="1"/>
</dbReference>
<dbReference type="PANTHER" id="PTHR34501">
    <property type="entry name" value="PROTEIN YDDL-RELATED"/>
    <property type="match status" value="1"/>
</dbReference>
<dbReference type="InterPro" id="IPR033900">
    <property type="entry name" value="Gram_neg_porin_domain"/>
</dbReference>
<keyword evidence="14" id="KW-1185">Reference proteome</keyword>
<feature type="signal peptide" evidence="11">
    <location>
        <begin position="1"/>
        <end position="20"/>
    </location>
</feature>
<dbReference type="KEGG" id="amah:DLM_0145"/>
<comment type="subcellular location">
    <subcellularLocation>
        <location evidence="1">Cell outer membrane</location>
        <topology evidence="1">Multi-pass membrane protein</topology>
    </subcellularLocation>
</comment>
<keyword evidence="9" id="KW-0472">Membrane</keyword>
<keyword evidence="7" id="KW-0406">Ion transport</keyword>
<reference evidence="13 14" key="2">
    <citation type="journal article" date="2017" name="Genome Announc.">
        <title>Draft genome sequence of Aquitalea magnusonii strain H3, a plant growth-promoting bacterium of duckweed Lemna minor.</title>
        <authorList>
            <person name="Ishizawa H."/>
            <person name="Kuroda M."/>
            <person name="Ike M."/>
        </authorList>
    </citation>
    <scope>NUCLEOTIDE SEQUENCE [LARGE SCALE GENOMIC DNA]</scope>
    <source>
        <strain evidence="13 14">H3</strain>
    </source>
</reference>
<accession>A0A3G9G6Y8</accession>
<sequence length="372" mass="40695">MSSRILSYTLLSLLPAMAMAETTLYGSLRVGIDSMQSVDTGFKRTTGIDDFSSRIGFKGSEQLNGQLQAIWQVETGLAMDGMPTGGTGSGTLANRMSFVGVQDSWGKLRVGYLDDVLTSTQATDIFASPRREANSGIAYPLYEARDIFGSNNYGDSRAKNSLRYDSPRWNGMEASLQYGAGESQRASRKAGETWGLRLGYTDAGYFINYAWMTRLNTVGTNNSAIHRVELGYRGEALQLAATLQRIRLYGNAHQNKDGSNDFEIPGILQQSNIAQTGNNKLSSQVVALSAGYQLGAFKPMLQYSHRGRVYMDGQHLNWSANQWAAGVEYTLSKRSLLQAGYGAVRQNAGGQNALAWSKSSASTGWMMMRTDF</sequence>
<evidence type="ECO:0000256" key="5">
    <source>
        <dbReference type="ARBA" id="ARBA00022692"/>
    </source>
</evidence>
<dbReference type="GO" id="GO:0046930">
    <property type="term" value="C:pore complex"/>
    <property type="evidence" value="ECO:0007669"/>
    <property type="project" value="UniProtKB-KW"/>
</dbReference>
<organism evidence="13 14">
    <name type="scientific">Aquitalea magnusonii</name>
    <dbReference type="NCBI Taxonomy" id="332411"/>
    <lineage>
        <taxon>Bacteria</taxon>
        <taxon>Pseudomonadati</taxon>
        <taxon>Pseudomonadota</taxon>
        <taxon>Betaproteobacteria</taxon>
        <taxon>Neisseriales</taxon>
        <taxon>Chromobacteriaceae</taxon>
        <taxon>Aquitalea</taxon>
    </lineage>
</organism>
<evidence type="ECO:0000256" key="2">
    <source>
        <dbReference type="ARBA" id="ARBA00011233"/>
    </source>
</evidence>
<dbReference type="STRING" id="332411.VI06_03800"/>
<evidence type="ECO:0000256" key="1">
    <source>
        <dbReference type="ARBA" id="ARBA00004571"/>
    </source>
</evidence>
<comment type="subunit">
    <text evidence="2">Homotrimer.</text>
</comment>
<evidence type="ECO:0000256" key="3">
    <source>
        <dbReference type="ARBA" id="ARBA00022448"/>
    </source>
</evidence>
<dbReference type="PRINTS" id="PR00184">
    <property type="entry name" value="NEISSPPORIN"/>
</dbReference>
<reference evidence="14" key="3">
    <citation type="journal article" date="2017" name="Plant Physiol. Biochem.">
        <title>Differential oxidative and antioxidative response of duckweed Lemna minor toward plant growth promoting/inhibiting bacteria.</title>
        <authorList>
            <person name="Ishizawa H."/>
            <person name="Kuroda M."/>
            <person name="Morikawa M."/>
            <person name="Ike M."/>
        </authorList>
    </citation>
    <scope>NUCLEOTIDE SEQUENCE [LARGE SCALE GENOMIC DNA]</scope>
    <source>
        <strain evidence="14">H3</strain>
    </source>
</reference>
<dbReference type="AlphaFoldDB" id="A0A3G9G6Y8"/>
<keyword evidence="3" id="KW-0813">Transport</keyword>
<keyword evidence="4" id="KW-1134">Transmembrane beta strand</keyword>
<gene>
    <name evidence="13" type="ORF">DLM_0145</name>
</gene>
<evidence type="ECO:0000256" key="9">
    <source>
        <dbReference type="ARBA" id="ARBA00023136"/>
    </source>
</evidence>
<evidence type="ECO:0000313" key="14">
    <source>
        <dbReference type="Proteomes" id="UP000198290"/>
    </source>
</evidence>
<dbReference type="GO" id="GO:0034220">
    <property type="term" value="P:monoatomic ion transmembrane transport"/>
    <property type="evidence" value="ECO:0007669"/>
    <property type="project" value="InterPro"/>
</dbReference>
<evidence type="ECO:0000256" key="8">
    <source>
        <dbReference type="ARBA" id="ARBA00023114"/>
    </source>
</evidence>
<evidence type="ECO:0000313" key="13">
    <source>
        <dbReference type="EMBL" id="BBF83828.1"/>
    </source>
</evidence>
<evidence type="ECO:0000256" key="6">
    <source>
        <dbReference type="ARBA" id="ARBA00022729"/>
    </source>
</evidence>
<dbReference type="OrthoDB" id="5289162at2"/>
<keyword evidence="5" id="KW-0812">Transmembrane</keyword>
<dbReference type="PANTHER" id="PTHR34501:SF9">
    <property type="entry name" value="MAJOR OUTER MEMBRANE PROTEIN P.IA"/>
    <property type="match status" value="1"/>
</dbReference>
<feature type="domain" description="Porin" evidence="12">
    <location>
        <begin position="9"/>
        <end position="347"/>
    </location>
</feature>
<dbReference type="InterPro" id="IPR001702">
    <property type="entry name" value="Porin_Gram-ve"/>
</dbReference>
<keyword evidence="10" id="KW-0998">Cell outer membrane</keyword>
<dbReference type="InterPro" id="IPR002299">
    <property type="entry name" value="Porin_Neis"/>
</dbReference>
<reference evidence="14" key="1">
    <citation type="journal article" date="2017" name="Biotechnol. Biofuels">
        <title>Evaluation of environmental bacterial communities as a factor affecting the growth of duckweed Lemna minor.</title>
        <authorList>
            <person name="Ishizawa H."/>
            <person name="Kuroda M."/>
            <person name="Morikawa M."/>
            <person name="Ike M."/>
        </authorList>
    </citation>
    <scope>NUCLEOTIDE SEQUENCE [LARGE SCALE GENOMIC DNA]</scope>
    <source>
        <strain evidence="14">H3</strain>
    </source>
</reference>
<dbReference type="EMBL" id="AP018823">
    <property type="protein sequence ID" value="BBF83828.1"/>
    <property type="molecule type" value="Genomic_DNA"/>
</dbReference>
<dbReference type="PRINTS" id="PR00182">
    <property type="entry name" value="ECOLNEIPORIN"/>
</dbReference>
<keyword evidence="8" id="KW-0626">Porin</keyword>
<dbReference type="SUPFAM" id="SSF56935">
    <property type="entry name" value="Porins"/>
    <property type="match status" value="1"/>
</dbReference>
<evidence type="ECO:0000259" key="12">
    <source>
        <dbReference type="Pfam" id="PF13609"/>
    </source>
</evidence>
<dbReference type="RefSeq" id="WP_089083929.1">
    <property type="nucleotide sequence ID" value="NZ_AP018823.1"/>
</dbReference>